<dbReference type="InterPro" id="IPR025461">
    <property type="entry name" value="ABA4-like"/>
</dbReference>
<feature type="transmembrane region" description="Helical" evidence="1">
    <location>
        <begin position="109"/>
        <end position="132"/>
    </location>
</feature>
<accession>H5XHY5</accession>
<dbReference type="AlphaFoldDB" id="H5XHY5"/>
<feature type="transmembrane region" description="Helical" evidence="1">
    <location>
        <begin position="73"/>
        <end position="97"/>
    </location>
</feature>
<dbReference type="EMBL" id="CM001440">
    <property type="protein sequence ID" value="EHR59591.1"/>
    <property type="molecule type" value="Genomic_DNA"/>
</dbReference>
<keyword evidence="3" id="KW-1185">Reference proteome</keyword>
<dbReference type="RefSeq" id="WP_005453566.1">
    <property type="nucleotide sequence ID" value="NZ_CM001440.1"/>
</dbReference>
<dbReference type="PANTHER" id="PTHR34543">
    <property type="entry name" value="PROTEIN ABA DEFICIENT 4, CHLOROPLASTIC"/>
    <property type="match status" value="1"/>
</dbReference>
<feature type="transmembrane region" description="Helical" evidence="1">
    <location>
        <begin position="5"/>
        <end position="23"/>
    </location>
</feature>
<dbReference type="PANTHER" id="PTHR34543:SF1">
    <property type="entry name" value="PROTEIN ABA DEFICIENT 4, CHLOROPLASTIC"/>
    <property type="match status" value="1"/>
</dbReference>
<keyword evidence="1" id="KW-0812">Transmembrane</keyword>
<keyword evidence="1" id="KW-0472">Membrane</keyword>
<evidence type="ECO:0000256" key="1">
    <source>
        <dbReference type="SAM" id="Phobius"/>
    </source>
</evidence>
<sequence>MTQRLFDLTFLLAVPFWGLMILAPKWSWTRRIMGSPWSATAPLAVYVVFAASEFGTLWEVVSRPDLETLRAFLGTPAGAAAIWAHLIAFDLFVGRWIHLDARERGVPHLVVAPILVLTILLSPLGFLVYLLVRLTRPGSPSPKLHDRELQQRHATP</sequence>
<dbReference type="eggNOG" id="ENOG5032SHQ">
    <property type="taxonomic scope" value="Bacteria"/>
</dbReference>
<evidence type="ECO:0000313" key="3">
    <source>
        <dbReference type="Proteomes" id="UP000002791"/>
    </source>
</evidence>
<evidence type="ECO:0000313" key="2">
    <source>
        <dbReference type="EMBL" id="EHR59591.1"/>
    </source>
</evidence>
<dbReference type="STRING" id="882082.SaccyDRAFT_0666"/>
<organism evidence="2 3">
    <name type="scientific">Saccharomonospora cyanea NA-134</name>
    <dbReference type="NCBI Taxonomy" id="882082"/>
    <lineage>
        <taxon>Bacteria</taxon>
        <taxon>Bacillati</taxon>
        <taxon>Actinomycetota</taxon>
        <taxon>Actinomycetes</taxon>
        <taxon>Pseudonocardiales</taxon>
        <taxon>Pseudonocardiaceae</taxon>
        <taxon>Saccharomonospora</taxon>
    </lineage>
</organism>
<dbReference type="OrthoDB" id="345237at2"/>
<gene>
    <name evidence="2" type="ORF">SaccyDRAFT_0666</name>
</gene>
<keyword evidence="1" id="KW-1133">Transmembrane helix</keyword>
<reference evidence="2 3" key="1">
    <citation type="submission" date="2011-11" db="EMBL/GenBank/DDBJ databases">
        <title>The Noncontiguous Finished sequence of Saccharomonospora cyanea NA-134.</title>
        <authorList>
            <consortium name="US DOE Joint Genome Institute"/>
            <person name="Lucas S."/>
            <person name="Han J."/>
            <person name="Lapidus A."/>
            <person name="Cheng J.-F."/>
            <person name="Goodwin L."/>
            <person name="Pitluck S."/>
            <person name="Peters L."/>
            <person name="Ovchinnikova G."/>
            <person name="Lu M."/>
            <person name="Detter J.C."/>
            <person name="Han C."/>
            <person name="Tapia R."/>
            <person name="Land M."/>
            <person name="Hauser L."/>
            <person name="Kyrpides N."/>
            <person name="Ivanova N."/>
            <person name="Pagani I."/>
            <person name="Brambilla E.-M."/>
            <person name="Klenk H.-P."/>
            <person name="Woyke T."/>
        </authorList>
    </citation>
    <scope>NUCLEOTIDE SEQUENCE [LARGE SCALE GENOMIC DNA]</scope>
    <source>
        <strain evidence="2 3">NA-134</strain>
    </source>
</reference>
<dbReference type="HOGENOM" id="CLU_146087_0_0_11"/>
<dbReference type="Proteomes" id="UP000002791">
    <property type="component" value="Chromosome"/>
</dbReference>
<proteinExistence type="predicted"/>
<name>H5XHY5_9PSEU</name>
<feature type="transmembrane region" description="Helical" evidence="1">
    <location>
        <begin position="43"/>
        <end position="61"/>
    </location>
</feature>
<dbReference type="Pfam" id="PF14108">
    <property type="entry name" value="ABA4-like"/>
    <property type="match status" value="1"/>
</dbReference>
<protein>
    <submittedName>
        <fullName evidence="2">Uncharacterized protein</fullName>
    </submittedName>
</protein>